<keyword evidence="2" id="KW-0349">Heme</keyword>
<protein>
    <submittedName>
        <fullName evidence="8">Precorrin-3B synthase</fullName>
    </submittedName>
</protein>
<dbReference type="PANTHER" id="PTHR32439:SF9">
    <property type="entry name" value="BLR3264 PROTEIN"/>
    <property type="match status" value="1"/>
</dbReference>
<evidence type="ECO:0000256" key="1">
    <source>
        <dbReference type="ARBA" id="ARBA00022485"/>
    </source>
</evidence>
<dbReference type="Gene3D" id="3.30.413.10">
    <property type="entry name" value="Sulfite Reductase Hemoprotein, domain 1"/>
    <property type="match status" value="2"/>
</dbReference>
<dbReference type="PANTHER" id="PTHR32439">
    <property type="entry name" value="FERREDOXIN--NITRITE REDUCTASE, CHLOROPLASTIC"/>
    <property type="match status" value="1"/>
</dbReference>
<evidence type="ECO:0000256" key="2">
    <source>
        <dbReference type="ARBA" id="ARBA00022617"/>
    </source>
</evidence>
<accession>A0A4Y6ULT9</accession>
<dbReference type="InterPro" id="IPR005117">
    <property type="entry name" value="NiRdtase/SiRdtase_haem-b_fer"/>
</dbReference>
<dbReference type="RefSeq" id="WP_141461998.1">
    <property type="nucleotide sequence ID" value="NZ_CP038141.1"/>
</dbReference>
<dbReference type="GO" id="GO:0051539">
    <property type="term" value="F:4 iron, 4 sulfur cluster binding"/>
    <property type="evidence" value="ECO:0007669"/>
    <property type="project" value="UniProtKB-KW"/>
</dbReference>
<evidence type="ECO:0000313" key="9">
    <source>
        <dbReference type="Proteomes" id="UP000316313"/>
    </source>
</evidence>
<keyword evidence="4" id="KW-0560">Oxidoreductase</keyword>
<keyword evidence="9" id="KW-1185">Reference proteome</keyword>
<dbReference type="Gene3D" id="3.90.480.10">
    <property type="entry name" value="Sulfite Reductase Hemoprotein,Domain 2"/>
    <property type="match status" value="1"/>
</dbReference>
<dbReference type="Proteomes" id="UP000316313">
    <property type="component" value="Chromosome"/>
</dbReference>
<evidence type="ECO:0000256" key="4">
    <source>
        <dbReference type="ARBA" id="ARBA00023002"/>
    </source>
</evidence>
<keyword evidence="1" id="KW-0004">4Fe-4S</keyword>
<gene>
    <name evidence="8" type="ORF">E3D00_09365</name>
</gene>
<dbReference type="GO" id="GO:0020037">
    <property type="term" value="F:heme binding"/>
    <property type="evidence" value="ECO:0007669"/>
    <property type="project" value="InterPro"/>
</dbReference>
<organism evidence="8 9">
    <name type="scientific">Swingsia samuiensis</name>
    <dbReference type="NCBI Taxonomy" id="1293412"/>
    <lineage>
        <taxon>Bacteria</taxon>
        <taxon>Pseudomonadati</taxon>
        <taxon>Pseudomonadota</taxon>
        <taxon>Alphaproteobacteria</taxon>
        <taxon>Acetobacterales</taxon>
        <taxon>Acetobacteraceae</taxon>
        <taxon>Swingsia</taxon>
    </lineage>
</organism>
<keyword evidence="6" id="KW-0411">Iron-sulfur</keyword>
<evidence type="ECO:0000256" key="5">
    <source>
        <dbReference type="ARBA" id="ARBA00023004"/>
    </source>
</evidence>
<dbReference type="InterPro" id="IPR036136">
    <property type="entry name" value="Nit/Sulf_reduc_fer-like_dom_sf"/>
</dbReference>
<evidence type="ECO:0000256" key="6">
    <source>
        <dbReference type="ARBA" id="ARBA00023014"/>
    </source>
</evidence>
<dbReference type="EMBL" id="CP038141">
    <property type="protein sequence ID" value="QDH17750.1"/>
    <property type="molecule type" value="Genomic_DNA"/>
</dbReference>
<dbReference type="Pfam" id="PF03460">
    <property type="entry name" value="NIR_SIR_ferr"/>
    <property type="match status" value="1"/>
</dbReference>
<proteinExistence type="predicted"/>
<dbReference type="KEGG" id="ssam:E3D00_09365"/>
<reference evidence="8 9" key="1">
    <citation type="submission" date="2019-03" db="EMBL/GenBank/DDBJ databases">
        <title>The complete genome sequence of Swingsia samuiensis NBRC107927(T).</title>
        <authorList>
            <person name="Chua K.-O."/>
            <person name="Chan K.-G."/>
            <person name="See-Too W.-S."/>
        </authorList>
    </citation>
    <scope>NUCLEOTIDE SEQUENCE [LARGE SCALE GENOMIC DNA]</scope>
    <source>
        <strain evidence="8 9">AH83</strain>
    </source>
</reference>
<dbReference type="GO" id="GO:0016491">
    <property type="term" value="F:oxidoreductase activity"/>
    <property type="evidence" value="ECO:0007669"/>
    <property type="project" value="UniProtKB-KW"/>
</dbReference>
<keyword evidence="3" id="KW-0479">Metal-binding</keyword>
<dbReference type="InterPro" id="IPR006066">
    <property type="entry name" value="NO2/SO3_Rdtase_FeS/sirohaem_BS"/>
</dbReference>
<sequence length="422" mass="47746">MSSQPFIRGWCPDFFHPMEAKDGYLVRIRSPFEGFDAAQFEVISFIAERYGNGIIELTNRGNVQLRGFSHYTARLALQEAISYQMVASDQGRERLSNIQISPLAGTDPLCHGQTLEVAHQLKQMLWNATDLIGLPAKFSWAVDGGGYFPTGILKADLILQAHADGWKLVCGNTVETEAFHAPQEALEVALRMSYFCLEHLDWGRPSAHKREGFLKAAGFSESNIRSSEVKEFRYIGELPDGKRGVGVPFGRLNSNILRTYSKHIENKKKVRVTPWRSFVMPWVEEIPDFFIVNENDARLRVQACIGIKGCQRANANVEKAALYLAPYIGEGKCVHVSGCIKGCAYPHKADMTILATGDSRYDFIKDGCTTDMAQRNEIGLEDIREEICKDNILKKLQNDSRLKWHRERKQKKLQLLMREKEG</sequence>
<dbReference type="InterPro" id="IPR051329">
    <property type="entry name" value="NIR_SIR_4Fe-4S"/>
</dbReference>
<dbReference type="SUPFAM" id="SSF56014">
    <property type="entry name" value="Nitrite and sulphite reductase 4Fe-4S domain-like"/>
    <property type="match status" value="2"/>
</dbReference>
<dbReference type="SUPFAM" id="SSF55124">
    <property type="entry name" value="Nitrite/Sulfite reductase N-terminal domain-like"/>
    <property type="match status" value="1"/>
</dbReference>
<evidence type="ECO:0000313" key="8">
    <source>
        <dbReference type="EMBL" id="QDH17750.1"/>
    </source>
</evidence>
<dbReference type="AlphaFoldDB" id="A0A4Y6ULT9"/>
<dbReference type="InterPro" id="IPR045854">
    <property type="entry name" value="NO2/SO3_Rdtase_4Fe4S_sf"/>
</dbReference>
<evidence type="ECO:0000259" key="7">
    <source>
        <dbReference type="Pfam" id="PF03460"/>
    </source>
</evidence>
<dbReference type="PROSITE" id="PS00365">
    <property type="entry name" value="NIR_SIR"/>
    <property type="match status" value="1"/>
</dbReference>
<name>A0A4Y6ULT9_9PROT</name>
<dbReference type="OrthoDB" id="7459360at2"/>
<evidence type="ECO:0000256" key="3">
    <source>
        <dbReference type="ARBA" id="ARBA00022723"/>
    </source>
</evidence>
<dbReference type="GO" id="GO:0046872">
    <property type="term" value="F:metal ion binding"/>
    <property type="evidence" value="ECO:0007669"/>
    <property type="project" value="UniProtKB-KW"/>
</dbReference>
<keyword evidence="5" id="KW-0408">Iron</keyword>
<feature type="domain" description="Nitrite/Sulfite reductase ferredoxin-like" evidence="7">
    <location>
        <begin position="16"/>
        <end position="67"/>
    </location>
</feature>